<evidence type="ECO:0000256" key="1">
    <source>
        <dbReference type="SAM" id="MobiDB-lite"/>
    </source>
</evidence>
<dbReference type="Proteomes" id="UP001282288">
    <property type="component" value="Unassembled WGS sequence"/>
</dbReference>
<dbReference type="Proteomes" id="UP001272987">
    <property type="component" value="Unassembled WGS sequence"/>
</dbReference>
<feature type="compositionally biased region" description="Pro residues" evidence="1">
    <location>
        <begin position="431"/>
        <end position="452"/>
    </location>
</feature>
<organism evidence="2 5">
    <name type="scientific">Streptomyces acidiscabies</name>
    <dbReference type="NCBI Taxonomy" id="42234"/>
    <lineage>
        <taxon>Bacteria</taxon>
        <taxon>Bacillati</taxon>
        <taxon>Actinomycetota</taxon>
        <taxon>Actinomycetes</taxon>
        <taxon>Kitasatosporales</taxon>
        <taxon>Streptomycetaceae</taxon>
        <taxon>Streptomyces</taxon>
    </lineage>
</organism>
<proteinExistence type="predicted"/>
<protein>
    <submittedName>
        <fullName evidence="2">Uncharacterized protein</fullName>
    </submittedName>
</protein>
<dbReference type="GeneID" id="75534055"/>
<name>A0AAP6EMU6_9ACTN</name>
<evidence type="ECO:0000313" key="5">
    <source>
        <dbReference type="Proteomes" id="UP001282288"/>
    </source>
</evidence>
<dbReference type="AlphaFoldDB" id="A0AAP6EMU6"/>
<evidence type="ECO:0000313" key="3">
    <source>
        <dbReference type="EMBL" id="MDX3026052.1"/>
    </source>
</evidence>
<dbReference type="EMBL" id="JARAWC010000117">
    <property type="protein sequence ID" value="MDX2967415.1"/>
    <property type="molecule type" value="Genomic_DNA"/>
</dbReference>
<reference evidence="2 4" key="1">
    <citation type="journal article" date="2023" name="Microb. Genom.">
        <title>Mesoterricola silvestris gen. nov., sp. nov., Mesoterricola sediminis sp. nov., Geothrix oryzae sp. nov., Geothrix edaphica sp. nov., Geothrix rubra sp. nov., and Geothrix limicola sp. nov., six novel members of Acidobacteriota isolated from soils.</title>
        <authorList>
            <person name="Weisberg A.J."/>
            <person name="Pearce E."/>
            <person name="Kramer C.G."/>
            <person name="Chang J.H."/>
            <person name="Clarke C.R."/>
        </authorList>
    </citation>
    <scope>NUCLEOTIDE SEQUENCE</scope>
    <source>
        <strain evidence="3 4">NB05-1H</strain>
        <strain evidence="2">NRRL_B-16521</strain>
    </source>
</reference>
<evidence type="ECO:0000313" key="2">
    <source>
        <dbReference type="EMBL" id="MDX2967415.1"/>
    </source>
</evidence>
<feature type="compositionally biased region" description="Low complexity" evidence="1">
    <location>
        <begin position="453"/>
        <end position="463"/>
    </location>
</feature>
<sequence length="463" mass="50449">MSPRPFEEKRSAPSDLAFITSLADKLDWTATTLTAPRQGDLAQQIPDSLLRDSLRRATAASLLTTPTGIRLLAVSLPAEGLYVVGPLLPDGFPPDEIAAHDPWTPRALTISTTEPDFTTDIRFLAERWAKHLALVQAMHDPQEALRRDHSFTSYSDTVADALPGSWESSRLPLDSVAWAELRNRLWDSEPRTGQALTREAARVTLLSDAHHNLVLIQDSGPYQRVTAAAVLPTDPYVAPDALVPGPAFLALPLDAHEAADEITTGFLPALTRAVWAARVTLLAHATAELHQTLHSWNAVSATYTDSLGGDEQYDAATRQRDRRAMDAVDVYLTHAPTVLNGIESAATGADRLTGPIRDDLRELDALRHHLTGTARIRQAVDNALHHAPPEELPLLLKERGYESWSHAVGLAMHGDAMLRAARRVTSRVGTPQPPPEELPARRPTPTPVPPAPRAAVSPSRRGR</sequence>
<dbReference type="EMBL" id="JARAWP010000067">
    <property type="protein sequence ID" value="MDX3026052.1"/>
    <property type="molecule type" value="Genomic_DNA"/>
</dbReference>
<keyword evidence="4" id="KW-1185">Reference proteome</keyword>
<feature type="region of interest" description="Disordered" evidence="1">
    <location>
        <begin position="424"/>
        <end position="463"/>
    </location>
</feature>
<evidence type="ECO:0000313" key="4">
    <source>
        <dbReference type="Proteomes" id="UP001272987"/>
    </source>
</evidence>
<dbReference type="RefSeq" id="WP_010358373.1">
    <property type="nucleotide sequence ID" value="NZ_BCMK01000141.1"/>
</dbReference>
<accession>A0AAP6EMU6</accession>
<comment type="caution">
    <text evidence="2">The sequence shown here is derived from an EMBL/GenBank/DDBJ whole genome shotgun (WGS) entry which is preliminary data.</text>
</comment>
<gene>
    <name evidence="2" type="ORF">PV399_48135</name>
    <name evidence="3" type="ORF">PV666_50600</name>
</gene>